<comment type="caution">
    <text evidence="2">The sequence shown here is derived from an EMBL/GenBank/DDBJ whole genome shotgun (WGS) entry which is preliminary data.</text>
</comment>
<evidence type="ECO:0000313" key="3">
    <source>
        <dbReference type="Proteomes" id="UP001168821"/>
    </source>
</evidence>
<name>A0AA38IRM3_9CUCU</name>
<feature type="compositionally biased region" description="Low complexity" evidence="1">
    <location>
        <begin position="55"/>
        <end position="67"/>
    </location>
</feature>
<gene>
    <name evidence="2" type="ORF">Zmor_006268</name>
</gene>
<dbReference type="PANTHER" id="PTHR33223:SF6">
    <property type="entry name" value="CCHC-TYPE DOMAIN-CONTAINING PROTEIN"/>
    <property type="match status" value="1"/>
</dbReference>
<organism evidence="2 3">
    <name type="scientific">Zophobas morio</name>
    <dbReference type="NCBI Taxonomy" id="2755281"/>
    <lineage>
        <taxon>Eukaryota</taxon>
        <taxon>Metazoa</taxon>
        <taxon>Ecdysozoa</taxon>
        <taxon>Arthropoda</taxon>
        <taxon>Hexapoda</taxon>
        <taxon>Insecta</taxon>
        <taxon>Pterygota</taxon>
        <taxon>Neoptera</taxon>
        <taxon>Endopterygota</taxon>
        <taxon>Coleoptera</taxon>
        <taxon>Polyphaga</taxon>
        <taxon>Cucujiformia</taxon>
        <taxon>Tenebrionidae</taxon>
        <taxon>Zophobas</taxon>
    </lineage>
</organism>
<feature type="region of interest" description="Disordered" evidence="1">
    <location>
        <begin position="30"/>
        <end position="69"/>
    </location>
</feature>
<evidence type="ECO:0000313" key="2">
    <source>
        <dbReference type="EMBL" id="KAJ3661892.1"/>
    </source>
</evidence>
<accession>A0AA38IRM3</accession>
<proteinExistence type="predicted"/>
<dbReference type="AlphaFoldDB" id="A0AA38IRM3"/>
<dbReference type="Proteomes" id="UP001168821">
    <property type="component" value="Unassembled WGS sequence"/>
</dbReference>
<evidence type="ECO:0000256" key="1">
    <source>
        <dbReference type="SAM" id="MobiDB-lite"/>
    </source>
</evidence>
<dbReference type="PANTHER" id="PTHR33223">
    <property type="entry name" value="CCHC-TYPE DOMAIN-CONTAINING PROTEIN"/>
    <property type="match status" value="1"/>
</dbReference>
<keyword evidence="3" id="KW-1185">Reference proteome</keyword>
<reference evidence="2" key="1">
    <citation type="journal article" date="2023" name="G3 (Bethesda)">
        <title>Whole genome assemblies of Zophobas morio and Tenebrio molitor.</title>
        <authorList>
            <person name="Kaur S."/>
            <person name="Stinson S.A."/>
            <person name="diCenzo G.C."/>
        </authorList>
    </citation>
    <scope>NUCLEOTIDE SEQUENCE</scope>
    <source>
        <strain evidence="2">QUZm001</strain>
    </source>
</reference>
<sequence length="373" mass="42863">MSDDEHEIPVAAEGQIAVMVRALQDQIKTLESRPQSQDEVIRQQQSQLNERSDEPPTGTPTVGNTPPSQNWQELQSILLRTASNGLQSVDRIENYTVGNDFDMFVDFIVFVAAQNKWSDDTTLQVIESKLRDRAKEYYLALKTAERPRKVSEMRAWLRSIFSRTTSREDSRRELARCIRNSEESLGSYVHRLKIIANRIFPEDHLTTAQTHHRDRLIVEQFLQGIDLRLANRVLSVGECYQIEKALVIAEDHEAVIGRHLEENAYDNMKSAIRAVRVTPATTNADFRNHERRGSEAQRGRYRQRLPQRVGERFNTRYPRMAGRCKNCLQVGHDARGYKNPTERPVCYSCATLGSHSTEQCPLNCPEASELRRN</sequence>
<protein>
    <recommendedName>
        <fullName evidence="4">CCHC-type domain-containing protein</fullName>
    </recommendedName>
</protein>
<evidence type="ECO:0008006" key="4">
    <source>
        <dbReference type="Google" id="ProtNLM"/>
    </source>
</evidence>
<feature type="compositionally biased region" description="Polar residues" evidence="1">
    <location>
        <begin position="30"/>
        <end position="49"/>
    </location>
</feature>
<dbReference type="EMBL" id="JALNTZ010000002">
    <property type="protein sequence ID" value="KAJ3661892.1"/>
    <property type="molecule type" value="Genomic_DNA"/>
</dbReference>